<feature type="transmembrane region" description="Helical" evidence="1">
    <location>
        <begin position="149"/>
        <end position="170"/>
    </location>
</feature>
<feature type="transmembrane region" description="Helical" evidence="1">
    <location>
        <begin position="271"/>
        <end position="290"/>
    </location>
</feature>
<organism evidence="2">
    <name type="scientific">marine sediment metagenome</name>
    <dbReference type="NCBI Taxonomy" id="412755"/>
    <lineage>
        <taxon>unclassified sequences</taxon>
        <taxon>metagenomes</taxon>
        <taxon>ecological metagenomes</taxon>
    </lineage>
</organism>
<dbReference type="EMBL" id="LAZR01003744">
    <property type="protein sequence ID" value="KKN15117.1"/>
    <property type="molecule type" value="Genomic_DNA"/>
</dbReference>
<gene>
    <name evidence="2" type="ORF">LCGC14_0989250</name>
</gene>
<sequence length="345" mass="40578">MIDEELFWEKDFNPPKVAKKIIERAKEYYRDSGLKSIKIFKVKGERSFARNVIFENANIHQLEKLRYIVVIEYKENVKCFFFSTEGLHIGKKSFEIEPKIFKSISVGSITIFNQIRDVKKIYNIIFAILLYVSLVVDLAEWAFSVGENIITTFFIITVFLMLFPSYYLLYSITKRLSRDRQYFFQFTYFMGIKLFLFFFGRMLTISGVIFIISIAFLAFPATWAVLKRIRRRSTLKRKLLEKILDYGGAVAIYIGITLYVVIIIVDQYTTCVVTGLTIAFLSTISPWLVMWRLIIFLRRKVKDGSSDKMKLVITFICFTIFIILWFVVSLIWLIGVFTGRVYCER</sequence>
<evidence type="ECO:0000313" key="2">
    <source>
        <dbReference type="EMBL" id="KKN15117.1"/>
    </source>
</evidence>
<keyword evidence="1" id="KW-1133">Transmembrane helix</keyword>
<keyword evidence="1" id="KW-0472">Membrane</keyword>
<protein>
    <submittedName>
        <fullName evidence="2">Uncharacterized protein</fullName>
    </submittedName>
</protein>
<reference evidence="2" key="1">
    <citation type="journal article" date="2015" name="Nature">
        <title>Complex archaea that bridge the gap between prokaryotes and eukaryotes.</title>
        <authorList>
            <person name="Spang A."/>
            <person name="Saw J.H."/>
            <person name="Jorgensen S.L."/>
            <person name="Zaremba-Niedzwiedzka K."/>
            <person name="Martijn J."/>
            <person name="Lind A.E."/>
            <person name="van Eijk R."/>
            <person name="Schleper C."/>
            <person name="Guy L."/>
            <person name="Ettema T.J."/>
        </authorList>
    </citation>
    <scope>NUCLEOTIDE SEQUENCE</scope>
</reference>
<feature type="transmembrane region" description="Helical" evidence="1">
    <location>
        <begin position="182"/>
        <end position="199"/>
    </location>
</feature>
<feature type="transmembrane region" description="Helical" evidence="1">
    <location>
        <begin position="311"/>
        <end position="335"/>
    </location>
</feature>
<evidence type="ECO:0000256" key="1">
    <source>
        <dbReference type="SAM" id="Phobius"/>
    </source>
</evidence>
<accession>A0A0F9NSZ3</accession>
<feature type="transmembrane region" description="Helical" evidence="1">
    <location>
        <begin position="121"/>
        <end position="143"/>
    </location>
</feature>
<feature type="transmembrane region" description="Helical" evidence="1">
    <location>
        <begin position="246"/>
        <end position="265"/>
    </location>
</feature>
<comment type="caution">
    <text evidence="2">The sequence shown here is derived from an EMBL/GenBank/DDBJ whole genome shotgun (WGS) entry which is preliminary data.</text>
</comment>
<dbReference type="AlphaFoldDB" id="A0A0F9NSZ3"/>
<feature type="transmembrane region" description="Helical" evidence="1">
    <location>
        <begin position="205"/>
        <end position="226"/>
    </location>
</feature>
<name>A0A0F9NSZ3_9ZZZZ</name>
<keyword evidence="1" id="KW-0812">Transmembrane</keyword>
<proteinExistence type="predicted"/>